<name>A0ACB6Z043_THEGA</name>
<proteinExistence type="predicted"/>
<accession>A0ACB6Z043</accession>
<evidence type="ECO:0000313" key="2">
    <source>
        <dbReference type="Proteomes" id="UP000886501"/>
    </source>
</evidence>
<gene>
    <name evidence="1" type="ORF">BDM02DRAFT_3192722</name>
</gene>
<dbReference type="EMBL" id="MU118362">
    <property type="protein sequence ID" value="KAF9642765.1"/>
    <property type="molecule type" value="Genomic_DNA"/>
</dbReference>
<protein>
    <submittedName>
        <fullName evidence="1">Uncharacterized protein</fullName>
    </submittedName>
</protein>
<reference evidence="1" key="1">
    <citation type="submission" date="2019-10" db="EMBL/GenBank/DDBJ databases">
        <authorList>
            <consortium name="DOE Joint Genome Institute"/>
            <person name="Kuo A."/>
            <person name="Miyauchi S."/>
            <person name="Kiss E."/>
            <person name="Drula E."/>
            <person name="Kohler A."/>
            <person name="Sanchez-Garcia M."/>
            <person name="Andreopoulos B."/>
            <person name="Barry K.W."/>
            <person name="Bonito G."/>
            <person name="Buee M."/>
            <person name="Carver A."/>
            <person name="Chen C."/>
            <person name="Cichocki N."/>
            <person name="Clum A."/>
            <person name="Culley D."/>
            <person name="Crous P.W."/>
            <person name="Fauchery L."/>
            <person name="Girlanda M."/>
            <person name="Hayes R."/>
            <person name="Keri Z."/>
            <person name="Labutti K."/>
            <person name="Lipzen A."/>
            <person name="Lombard V."/>
            <person name="Magnuson J."/>
            <person name="Maillard F."/>
            <person name="Morin E."/>
            <person name="Murat C."/>
            <person name="Nolan M."/>
            <person name="Ohm R."/>
            <person name="Pangilinan J."/>
            <person name="Pereira M."/>
            <person name="Perotto S."/>
            <person name="Peter M."/>
            <person name="Riley R."/>
            <person name="Sitrit Y."/>
            <person name="Stielow B."/>
            <person name="Szollosi G."/>
            <person name="Zifcakova L."/>
            <person name="Stursova M."/>
            <person name="Spatafora J.W."/>
            <person name="Tedersoo L."/>
            <person name="Vaario L.-M."/>
            <person name="Yamada A."/>
            <person name="Yan M."/>
            <person name="Wang P."/>
            <person name="Xu J."/>
            <person name="Bruns T."/>
            <person name="Baldrian P."/>
            <person name="Vilgalys R."/>
            <person name="Henrissat B."/>
            <person name="Grigoriev I.V."/>
            <person name="Hibbett D."/>
            <person name="Nagy L.G."/>
            <person name="Martin F.M."/>
        </authorList>
    </citation>
    <scope>NUCLEOTIDE SEQUENCE</scope>
    <source>
        <strain evidence="1">P2</strain>
    </source>
</reference>
<comment type="caution">
    <text evidence="1">The sequence shown here is derived from an EMBL/GenBank/DDBJ whole genome shotgun (WGS) entry which is preliminary data.</text>
</comment>
<dbReference type="Proteomes" id="UP000886501">
    <property type="component" value="Unassembled WGS sequence"/>
</dbReference>
<reference evidence="1" key="2">
    <citation type="journal article" date="2020" name="Nat. Commun.">
        <title>Large-scale genome sequencing of mycorrhizal fungi provides insights into the early evolution of symbiotic traits.</title>
        <authorList>
            <person name="Miyauchi S."/>
            <person name="Kiss E."/>
            <person name="Kuo A."/>
            <person name="Drula E."/>
            <person name="Kohler A."/>
            <person name="Sanchez-Garcia M."/>
            <person name="Morin E."/>
            <person name="Andreopoulos B."/>
            <person name="Barry K.W."/>
            <person name="Bonito G."/>
            <person name="Buee M."/>
            <person name="Carver A."/>
            <person name="Chen C."/>
            <person name="Cichocki N."/>
            <person name="Clum A."/>
            <person name="Culley D."/>
            <person name="Crous P.W."/>
            <person name="Fauchery L."/>
            <person name="Girlanda M."/>
            <person name="Hayes R.D."/>
            <person name="Keri Z."/>
            <person name="LaButti K."/>
            <person name="Lipzen A."/>
            <person name="Lombard V."/>
            <person name="Magnuson J."/>
            <person name="Maillard F."/>
            <person name="Murat C."/>
            <person name="Nolan M."/>
            <person name="Ohm R.A."/>
            <person name="Pangilinan J."/>
            <person name="Pereira M.F."/>
            <person name="Perotto S."/>
            <person name="Peter M."/>
            <person name="Pfister S."/>
            <person name="Riley R."/>
            <person name="Sitrit Y."/>
            <person name="Stielow J.B."/>
            <person name="Szollosi G."/>
            <person name="Zifcakova L."/>
            <person name="Stursova M."/>
            <person name="Spatafora J.W."/>
            <person name="Tedersoo L."/>
            <person name="Vaario L.M."/>
            <person name="Yamada A."/>
            <person name="Yan M."/>
            <person name="Wang P."/>
            <person name="Xu J."/>
            <person name="Bruns T."/>
            <person name="Baldrian P."/>
            <person name="Vilgalys R."/>
            <person name="Dunand C."/>
            <person name="Henrissat B."/>
            <person name="Grigoriev I.V."/>
            <person name="Hibbett D."/>
            <person name="Nagy L.G."/>
            <person name="Martin F.M."/>
        </authorList>
    </citation>
    <scope>NUCLEOTIDE SEQUENCE</scope>
    <source>
        <strain evidence="1">P2</strain>
    </source>
</reference>
<sequence>MVEVAADPTDKVLAAKLRITCTFHTPLMEAQENVFKDFVKGVLTATREPIAKVMSTVELGTENMSLEITPHPVLKSYIEEISGNPISLIHRPNPKAPAQNTGEHFQFLEGIGDLLMIGYKHID</sequence>
<keyword evidence="2" id="KW-1185">Reference proteome</keyword>
<feature type="non-terminal residue" evidence="1">
    <location>
        <position position="123"/>
    </location>
</feature>
<organism evidence="1 2">
    <name type="scientific">Thelephora ganbajun</name>
    <name type="common">Ganba fungus</name>
    <dbReference type="NCBI Taxonomy" id="370292"/>
    <lineage>
        <taxon>Eukaryota</taxon>
        <taxon>Fungi</taxon>
        <taxon>Dikarya</taxon>
        <taxon>Basidiomycota</taxon>
        <taxon>Agaricomycotina</taxon>
        <taxon>Agaricomycetes</taxon>
        <taxon>Thelephorales</taxon>
        <taxon>Thelephoraceae</taxon>
        <taxon>Thelephora</taxon>
    </lineage>
</organism>
<evidence type="ECO:0000313" key="1">
    <source>
        <dbReference type="EMBL" id="KAF9642765.1"/>
    </source>
</evidence>